<accession>A0A843VKL7</accession>
<organism evidence="1 2">
    <name type="scientific">Colocasia esculenta</name>
    <name type="common">Wild taro</name>
    <name type="synonym">Arum esculentum</name>
    <dbReference type="NCBI Taxonomy" id="4460"/>
    <lineage>
        <taxon>Eukaryota</taxon>
        <taxon>Viridiplantae</taxon>
        <taxon>Streptophyta</taxon>
        <taxon>Embryophyta</taxon>
        <taxon>Tracheophyta</taxon>
        <taxon>Spermatophyta</taxon>
        <taxon>Magnoliopsida</taxon>
        <taxon>Liliopsida</taxon>
        <taxon>Araceae</taxon>
        <taxon>Aroideae</taxon>
        <taxon>Colocasieae</taxon>
        <taxon>Colocasia</taxon>
    </lineage>
</organism>
<dbReference type="EMBL" id="NMUH01001810">
    <property type="protein sequence ID" value="MQL95606.1"/>
    <property type="molecule type" value="Genomic_DNA"/>
</dbReference>
<reference evidence="1" key="1">
    <citation type="submission" date="2017-07" db="EMBL/GenBank/DDBJ databases">
        <title>Taro Niue Genome Assembly and Annotation.</title>
        <authorList>
            <person name="Atibalentja N."/>
            <person name="Keating K."/>
            <person name="Fields C.J."/>
        </authorList>
    </citation>
    <scope>NUCLEOTIDE SEQUENCE</scope>
    <source>
        <strain evidence="1">Niue_2</strain>
        <tissue evidence="1">Leaf</tissue>
    </source>
</reference>
<sequence>MTPSSRFLTNVDTKEKSGKPSLMLQLSPSYCRWPDGFFFFSLQRAKEGFSGCKGGLYIEERISPLMQVGQEGHQTVGDSSPMSELACSRNSGLCNACRSEKLASTSLDARVSVGVHMVDADTTSTSVGIDANMAFGQNSKISRNLVHLIPIYVIHMYYHVHTTNISFIH</sequence>
<dbReference type="Proteomes" id="UP000652761">
    <property type="component" value="Unassembled WGS sequence"/>
</dbReference>
<keyword evidence="2" id="KW-1185">Reference proteome</keyword>
<gene>
    <name evidence="1" type="ORF">Taro_028273</name>
</gene>
<evidence type="ECO:0000313" key="2">
    <source>
        <dbReference type="Proteomes" id="UP000652761"/>
    </source>
</evidence>
<evidence type="ECO:0000313" key="1">
    <source>
        <dbReference type="EMBL" id="MQL95606.1"/>
    </source>
</evidence>
<comment type="caution">
    <text evidence="1">The sequence shown here is derived from an EMBL/GenBank/DDBJ whole genome shotgun (WGS) entry which is preliminary data.</text>
</comment>
<name>A0A843VKL7_COLES</name>
<proteinExistence type="predicted"/>
<dbReference type="AlphaFoldDB" id="A0A843VKL7"/>
<protein>
    <submittedName>
        <fullName evidence="1">Uncharacterized protein</fullName>
    </submittedName>
</protein>